<accession>A0A9D2SND1</accession>
<dbReference type="PANTHER" id="PTHR35805:SF1">
    <property type="entry name" value="ASPARTATE CARBAMOYLTRANSFERASE REGULATORY CHAIN"/>
    <property type="match status" value="1"/>
</dbReference>
<dbReference type="GO" id="GO:0006207">
    <property type="term" value="P:'de novo' pyrimidine nucleobase biosynthetic process"/>
    <property type="evidence" value="ECO:0007669"/>
    <property type="project" value="InterPro"/>
</dbReference>
<dbReference type="InterPro" id="IPR002801">
    <property type="entry name" value="Asp_carbamoylTrfase_reg"/>
</dbReference>
<dbReference type="Proteomes" id="UP000823849">
    <property type="component" value="Unassembled WGS sequence"/>
</dbReference>
<sequence length="145" mass="16488">MLNVGRIEEGFVLDHIKAGKAMTIYRDLGLDKLDCTVAIIKNARSNKLGKKDIIKVECPIDDLDLDIVGFIDHNITVNIIKDGIITEKRELSLPKQIVNVIRCKNPRCITSAEPSLDHVFILADPEHEVYRCKYCEEKYSGHRNK</sequence>
<dbReference type="GO" id="GO:0046872">
    <property type="term" value="F:metal ion binding"/>
    <property type="evidence" value="ECO:0007669"/>
    <property type="project" value="UniProtKB-KW"/>
</dbReference>
<evidence type="ECO:0000256" key="1">
    <source>
        <dbReference type="ARBA" id="ARBA00022723"/>
    </source>
</evidence>
<dbReference type="InterPro" id="IPR020545">
    <property type="entry name" value="Asp_carbamoyltransf_reg_N"/>
</dbReference>
<dbReference type="Gene3D" id="2.30.30.20">
    <property type="entry name" value="Aspartate carbamoyltransferase regulatory subunit, C-terminal domain"/>
    <property type="match status" value="1"/>
</dbReference>
<evidence type="ECO:0000259" key="5">
    <source>
        <dbReference type="Pfam" id="PF02748"/>
    </source>
</evidence>
<protein>
    <submittedName>
        <fullName evidence="6">Aspartate carbamoyltransferase regulatory subunit</fullName>
    </submittedName>
</protein>
<evidence type="ECO:0000256" key="2">
    <source>
        <dbReference type="ARBA" id="ARBA00022833"/>
    </source>
</evidence>
<gene>
    <name evidence="6" type="ORF">H9705_07215</name>
</gene>
<dbReference type="InterPro" id="IPR036793">
    <property type="entry name" value="Asp_carbatrfase_reg_N_sf"/>
</dbReference>
<evidence type="ECO:0000313" key="7">
    <source>
        <dbReference type="Proteomes" id="UP000823849"/>
    </source>
</evidence>
<dbReference type="PANTHER" id="PTHR35805">
    <property type="entry name" value="ASPARTATE CARBAMOYLTRANSFERASE REGULATORY CHAIN"/>
    <property type="match status" value="1"/>
</dbReference>
<dbReference type="Gene3D" id="3.30.70.140">
    <property type="entry name" value="Aspartate carbamoyltransferase regulatory subunit, N-terminal domain"/>
    <property type="match status" value="1"/>
</dbReference>
<organism evidence="6 7">
    <name type="scientific">Candidatus Fusicatenibacter intestinigallinarum</name>
    <dbReference type="NCBI Taxonomy" id="2838598"/>
    <lineage>
        <taxon>Bacteria</taxon>
        <taxon>Bacillati</taxon>
        <taxon>Bacillota</taxon>
        <taxon>Clostridia</taxon>
        <taxon>Lachnospirales</taxon>
        <taxon>Lachnospiraceae</taxon>
        <taxon>Fusicatenibacter</taxon>
    </lineage>
</organism>
<dbReference type="SUPFAM" id="SSF54893">
    <property type="entry name" value="Aspartate carbamoyltransferase, Regulatory-chain, N-terminal domain"/>
    <property type="match status" value="1"/>
</dbReference>
<dbReference type="NCBIfam" id="NF002063">
    <property type="entry name" value="PRK00893.1-3"/>
    <property type="match status" value="1"/>
</dbReference>
<dbReference type="GO" id="GO:0006221">
    <property type="term" value="P:pyrimidine nucleotide biosynthetic process"/>
    <property type="evidence" value="ECO:0007669"/>
    <property type="project" value="UniProtKB-KW"/>
</dbReference>
<evidence type="ECO:0000256" key="3">
    <source>
        <dbReference type="ARBA" id="ARBA00022975"/>
    </source>
</evidence>
<reference evidence="6" key="1">
    <citation type="journal article" date="2021" name="PeerJ">
        <title>Extensive microbial diversity within the chicken gut microbiome revealed by metagenomics and culture.</title>
        <authorList>
            <person name="Gilroy R."/>
            <person name="Ravi A."/>
            <person name="Getino M."/>
            <person name="Pursley I."/>
            <person name="Horton D.L."/>
            <person name="Alikhan N.F."/>
            <person name="Baker D."/>
            <person name="Gharbi K."/>
            <person name="Hall N."/>
            <person name="Watson M."/>
            <person name="Adriaenssens E.M."/>
            <person name="Foster-Nyarko E."/>
            <person name="Jarju S."/>
            <person name="Secka A."/>
            <person name="Antonio M."/>
            <person name="Oren A."/>
            <person name="Chaudhuri R.R."/>
            <person name="La Ragione R."/>
            <person name="Hildebrand F."/>
            <person name="Pallen M.J."/>
        </authorList>
    </citation>
    <scope>NUCLEOTIDE SEQUENCE</scope>
    <source>
        <strain evidence="6">CHK185-5351</strain>
    </source>
</reference>
<name>A0A9D2SND1_9FIRM</name>
<dbReference type="GO" id="GO:0009347">
    <property type="term" value="C:aspartate carbamoyltransferase complex"/>
    <property type="evidence" value="ECO:0007669"/>
    <property type="project" value="InterPro"/>
</dbReference>
<keyword evidence="1" id="KW-0479">Metal-binding</keyword>
<evidence type="ECO:0000313" key="6">
    <source>
        <dbReference type="EMBL" id="HJC15599.1"/>
    </source>
</evidence>
<comment type="caution">
    <text evidence="6">The sequence shown here is derived from an EMBL/GenBank/DDBJ whole genome shotgun (WGS) entry which is preliminary data.</text>
</comment>
<feature type="domain" description="Aspartate carbamoyltransferase regulatory subunit C-terminal" evidence="5">
    <location>
        <begin position="96"/>
        <end position="141"/>
    </location>
</feature>
<dbReference type="SUPFAM" id="SSF57825">
    <property type="entry name" value="Aspartate carbamoyltransferase, Regulatory-chain, C-terminal domain"/>
    <property type="match status" value="1"/>
</dbReference>
<dbReference type="InterPro" id="IPR036792">
    <property type="entry name" value="Asp_carbatrfase_reg_C_sf"/>
</dbReference>
<dbReference type="InterPro" id="IPR020542">
    <property type="entry name" value="Asp_carbamoyltrfase_reg_C"/>
</dbReference>
<dbReference type="Pfam" id="PF01948">
    <property type="entry name" value="PyrI"/>
    <property type="match status" value="1"/>
</dbReference>
<feature type="domain" description="Aspartate carbamoyltransferase regulatory subunit N-terminal" evidence="4">
    <location>
        <begin position="2"/>
        <end position="91"/>
    </location>
</feature>
<reference evidence="6" key="2">
    <citation type="submission" date="2021-04" db="EMBL/GenBank/DDBJ databases">
        <authorList>
            <person name="Gilroy R."/>
        </authorList>
    </citation>
    <scope>NUCLEOTIDE SEQUENCE</scope>
    <source>
        <strain evidence="6">CHK185-5351</strain>
    </source>
</reference>
<dbReference type="AlphaFoldDB" id="A0A9D2SND1"/>
<keyword evidence="2" id="KW-0862">Zinc</keyword>
<dbReference type="Pfam" id="PF02748">
    <property type="entry name" value="PyrI_C"/>
    <property type="match status" value="1"/>
</dbReference>
<keyword evidence="3" id="KW-0665">Pyrimidine biosynthesis</keyword>
<proteinExistence type="predicted"/>
<evidence type="ECO:0000259" key="4">
    <source>
        <dbReference type="Pfam" id="PF01948"/>
    </source>
</evidence>
<dbReference type="EMBL" id="DWWU01000030">
    <property type="protein sequence ID" value="HJC15599.1"/>
    <property type="molecule type" value="Genomic_DNA"/>
</dbReference>